<evidence type="ECO:0000313" key="2">
    <source>
        <dbReference type="Proteomes" id="UP000028878"/>
    </source>
</evidence>
<name>A0A1L1PU55_HYDIT</name>
<gene>
    <name evidence="1" type="primary">panD2</name>
    <name evidence="1" type="ORF">BN948_04891</name>
</gene>
<protein>
    <submittedName>
        <fullName evidence="1">Aspartate 1-decarboxylase 2</fullName>
        <ecNumber evidence="1">4.1.1.11</ecNumber>
    </submittedName>
</protein>
<evidence type="ECO:0000313" key="1">
    <source>
        <dbReference type="EMBL" id="CDN90447.1"/>
    </source>
</evidence>
<dbReference type="AlphaFoldDB" id="A0A1L1PU55"/>
<sequence>MIHGVSVAHCERYYQGSFAIDHDLPEAAEIPEN</sequence>
<dbReference type="InterPro" id="IPR009010">
    <property type="entry name" value="Asp_de-COase-like_dom_sf"/>
</dbReference>
<dbReference type="Proteomes" id="UP000028878">
    <property type="component" value="Unassembled WGS sequence"/>
</dbReference>
<accession>A0A1L1PU55</accession>
<reference evidence="2" key="1">
    <citation type="submission" date="2014-02" db="EMBL/GenBank/DDBJ databases">
        <authorList>
            <person name="Gan H."/>
        </authorList>
    </citation>
    <scope>NUCLEOTIDE SEQUENCE [LARGE SCALE GENOMIC DNA]</scope>
    <source>
        <strain evidence="2">S1</strain>
    </source>
</reference>
<keyword evidence="1" id="KW-0456">Lyase</keyword>
<proteinExistence type="predicted"/>
<organism evidence="1 2">
    <name type="scientific">Hydrogenophaga intermedia</name>
    <dbReference type="NCBI Taxonomy" id="65786"/>
    <lineage>
        <taxon>Bacteria</taxon>
        <taxon>Pseudomonadati</taxon>
        <taxon>Pseudomonadota</taxon>
        <taxon>Betaproteobacteria</taxon>
        <taxon>Burkholderiales</taxon>
        <taxon>Comamonadaceae</taxon>
        <taxon>Hydrogenophaga</taxon>
    </lineage>
</organism>
<reference evidence="2" key="2">
    <citation type="submission" date="2014-11" db="EMBL/GenBank/DDBJ databases">
        <title>Draft genome sequence of Hydrogenophaga intermedia S1.</title>
        <authorList>
            <person name="Gan H.M."/>
            <person name="Chew T.H."/>
            <person name="Stolz A."/>
        </authorList>
    </citation>
    <scope>NUCLEOTIDE SEQUENCE [LARGE SCALE GENOMIC DNA]</scope>
    <source>
        <strain evidence="2">S1</strain>
    </source>
</reference>
<keyword evidence="2" id="KW-1185">Reference proteome</keyword>
<dbReference type="EC" id="4.1.1.11" evidence="1"/>
<dbReference type="EMBL" id="CCAE010000084">
    <property type="protein sequence ID" value="CDN90447.1"/>
    <property type="molecule type" value="Genomic_DNA"/>
</dbReference>
<dbReference type="GO" id="GO:0004068">
    <property type="term" value="F:aspartate 1-decarboxylase activity"/>
    <property type="evidence" value="ECO:0007669"/>
    <property type="project" value="UniProtKB-EC"/>
</dbReference>
<dbReference type="SUPFAM" id="SSF50692">
    <property type="entry name" value="ADC-like"/>
    <property type="match status" value="1"/>
</dbReference>